<dbReference type="GO" id="GO:0010305">
    <property type="term" value="P:leaf vascular tissue pattern formation"/>
    <property type="evidence" value="ECO:0007669"/>
    <property type="project" value="TreeGrafter"/>
</dbReference>
<reference evidence="4 5" key="1">
    <citation type="journal article" date="2022" name="Nat. Plants">
        <title>Genomes of leafy and leafless Platanthera orchids illuminate the evolution of mycoheterotrophy.</title>
        <authorList>
            <person name="Li M.H."/>
            <person name="Liu K.W."/>
            <person name="Li Z."/>
            <person name="Lu H.C."/>
            <person name="Ye Q.L."/>
            <person name="Zhang D."/>
            <person name="Wang J.Y."/>
            <person name="Li Y.F."/>
            <person name="Zhong Z.M."/>
            <person name="Liu X."/>
            <person name="Yu X."/>
            <person name="Liu D.K."/>
            <person name="Tu X.D."/>
            <person name="Liu B."/>
            <person name="Hao Y."/>
            <person name="Liao X.Y."/>
            <person name="Jiang Y.T."/>
            <person name="Sun W.H."/>
            <person name="Chen J."/>
            <person name="Chen Y.Q."/>
            <person name="Ai Y."/>
            <person name="Zhai J.W."/>
            <person name="Wu S.S."/>
            <person name="Zhou Z."/>
            <person name="Hsiao Y.Y."/>
            <person name="Wu W.L."/>
            <person name="Chen Y.Y."/>
            <person name="Lin Y.F."/>
            <person name="Hsu J.L."/>
            <person name="Li C.Y."/>
            <person name="Wang Z.W."/>
            <person name="Zhao X."/>
            <person name="Zhong W.Y."/>
            <person name="Ma X.K."/>
            <person name="Ma L."/>
            <person name="Huang J."/>
            <person name="Chen G.Z."/>
            <person name="Huang M.Z."/>
            <person name="Huang L."/>
            <person name="Peng D.H."/>
            <person name="Luo Y.B."/>
            <person name="Zou S.Q."/>
            <person name="Chen S.P."/>
            <person name="Lan S."/>
            <person name="Tsai W.C."/>
            <person name="Van de Peer Y."/>
            <person name="Liu Z.J."/>
        </authorList>
    </citation>
    <scope>NUCLEOTIDE SEQUENCE [LARGE SCALE GENOMIC DNA]</scope>
    <source>
        <strain evidence="4">Lor287</strain>
    </source>
</reference>
<dbReference type="Proteomes" id="UP001418222">
    <property type="component" value="Unassembled WGS sequence"/>
</dbReference>
<proteinExistence type="predicted"/>
<dbReference type="AlphaFoldDB" id="A0AAP0B1Q3"/>
<dbReference type="Pfam" id="PF05703">
    <property type="entry name" value="Auxin_canalis"/>
    <property type="match status" value="1"/>
</dbReference>
<dbReference type="InterPro" id="IPR008546">
    <property type="entry name" value="VAN3-bd-like_auxin_canal"/>
</dbReference>
<dbReference type="Pfam" id="PF08458">
    <property type="entry name" value="PH_2"/>
    <property type="match status" value="1"/>
</dbReference>
<evidence type="ECO:0000256" key="1">
    <source>
        <dbReference type="SAM" id="MobiDB-lite"/>
    </source>
</evidence>
<protein>
    <recommendedName>
        <fullName evidence="6">VAN3-binding protein</fullName>
    </recommendedName>
</protein>
<dbReference type="GO" id="GO:0009734">
    <property type="term" value="P:auxin-activated signaling pathway"/>
    <property type="evidence" value="ECO:0007669"/>
    <property type="project" value="TreeGrafter"/>
</dbReference>
<evidence type="ECO:0008006" key="6">
    <source>
        <dbReference type="Google" id="ProtNLM"/>
    </source>
</evidence>
<evidence type="ECO:0000259" key="3">
    <source>
        <dbReference type="Pfam" id="PF08458"/>
    </source>
</evidence>
<accession>A0AAP0B1Q3</accession>
<dbReference type="PANTHER" id="PTHR31351">
    <property type="entry name" value="EXPRESSED PROTEIN"/>
    <property type="match status" value="1"/>
</dbReference>
<organism evidence="4 5">
    <name type="scientific">Platanthera zijinensis</name>
    <dbReference type="NCBI Taxonomy" id="2320716"/>
    <lineage>
        <taxon>Eukaryota</taxon>
        <taxon>Viridiplantae</taxon>
        <taxon>Streptophyta</taxon>
        <taxon>Embryophyta</taxon>
        <taxon>Tracheophyta</taxon>
        <taxon>Spermatophyta</taxon>
        <taxon>Magnoliopsida</taxon>
        <taxon>Liliopsida</taxon>
        <taxon>Asparagales</taxon>
        <taxon>Orchidaceae</taxon>
        <taxon>Orchidoideae</taxon>
        <taxon>Orchideae</taxon>
        <taxon>Orchidinae</taxon>
        <taxon>Platanthera</taxon>
    </lineage>
</organism>
<evidence type="ECO:0000259" key="2">
    <source>
        <dbReference type="Pfam" id="PF05703"/>
    </source>
</evidence>
<evidence type="ECO:0000313" key="5">
    <source>
        <dbReference type="Proteomes" id="UP001418222"/>
    </source>
</evidence>
<feature type="region of interest" description="Disordered" evidence="1">
    <location>
        <begin position="105"/>
        <end position="146"/>
    </location>
</feature>
<dbReference type="GO" id="GO:0010087">
    <property type="term" value="P:phloem or xylem histogenesis"/>
    <property type="evidence" value="ECO:0007669"/>
    <property type="project" value="TreeGrafter"/>
</dbReference>
<sequence>MYSAGEYWQSDSAGGAGTRGKEIVKDTMDFLSRSWSASALEVVKALSSPTSAGGQGIAAAILEDVAGCVEEEDADIITGNSFTFASPATSQLVLQKILTQSQEASQLTTGRLSHSNGPLNGGSLSDSPPVSPSDRDDFKYGGPSIPAKPVYRGGSRTMGRWLKDRKERRKEVTRAQTAHLHAAVSVAGLSAAVAAVSVATAATSSKDDSTARIKFAIASAATLIAAQCVEAAESLGAERGHIVAAVASAVSIRTPGDMATLTAAAGTALRGAATLKARVLKEMWNTTAVIPVEKGCEKNRRHWNRHSENKPAVSSSDFIPGQNFLGLCNQNLLSRGSELLKRTRKGDLHWKMVSVYIHRTAQVKLKMKSRHVAGTITKKKKHVVIEVCRDIPSWPGRHLLSSGEERRYFGLKTAEQRVIEFECKGRRSYEMWTTGVSRLLAMVGEMAWSAS</sequence>
<feature type="compositionally biased region" description="Polar residues" evidence="1">
    <location>
        <begin position="105"/>
        <end position="124"/>
    </location>
</feature>
<dbReference type="PANTHER" id="PTHR31351:SF4">
    <property type="entry name" value="AUXIN CANALIZATION PROTEIN (DUF828)"/>
    <property type="match status" value="1"/>
</dbReference>
<gene>
    <name evidence="4" type="ORF">KSP39_PZI019652</name>
</gene>
<feature type="domain" description="Pleckstrin-like plant" evidence="3">
    <location>
        <begin position="338"/>
        <end position="442"/>
    </location>
</feature>
<dbReference type="InterPro" id="IPR013666">
    <property type="entry name" value="PH_pln"/>
</dbReference>
<comment type="caution">
    <text evidence="4">The sequence shown here is derived from an EMBL/GenBank/DDBJ whole genome shotgun (WGS) entry which is preliminary data.</text>
</comment>
<name>A0AAP0B1Q3_9ASPA</name>
<dbReference type="EMBL" id="JBBWWQ010000017">
    <property type="protein sequence ID" value="KAK8923879.1"/>
    <property type="molecule type" value="Genomic_DNA"/>
</dbReference>
<evidence type="ECO:0000313" key="4">
    <source>
        <dbReference type="EMBL" id="KAK8923879.1"/>
    </source>
</evidence>
<keyword evidence="5" id="KW-1185">Reference proteome</keyword>
<dbReference type="InterPro" id="IPR040269">
    <property type="entry name" value="VAB"/>
</dbReference>
<feature type="domain" description="VAN3-binding protein-like auxin canalisation" evidence="2">
    <location>
        <begin position="25"/>
        <end position="295"/>
    </location>
</feature>